<dbReference type="EMBL" id="JAPTGG010000004">
    <property type="protein sequence ID" value="MCZ0864900.1"/>
    <property type="molecule type" value="Genomic_DNA"/>
</dbReference>
<feature type="transmembrane region" description="Helical" evidence="1">
    <location>
        <begin position="14"/>
        <end position="34"/>
    </location>
</feature>
<evidence type="ECO:0000256" key="1">
    <source>
        <dbReference type="SAM" id="Phobius"/>
    </source>
</evidence>
<keyword evidence="1" id="KW-0472">Membrane</keyword>
<organism evidence="2 3">
    <name type="scientific">Dasania phycosphaerae</name>
    <dbReference type="NCBI Taxonomy" id="2950436"/>
    <lineage>
        <taxon>Bacteria</taxon>
        <taxon>Pseudomonadati</taxon>
        <taxon>Pseudomonadota</taxon>
        <taxon>Gammaproteobacteria</taxon>
        <taxon>Cellvibrionales</taxon>
        <taxon>Spongiibacteraceae</taxon>
        <taxon>Dasania</taxon>
    </lineage>
</organism>
<proteinExistence type="predicted"/>
<reference evidence="2 3" key="1">
    <citation type="submission" date="2022-12" db="EMBL/GenBank/DDBJ databases">
        <title>Dasania phycosphaerae sp. nov., isolated from particulate material of the south coast of Korea.</title>
        <authorList>
            <person name="Jiang Y."/>
        </authorList>
    </citation>
    <scope>NUCLEOTIDE SEQUENCE [LARGE SCALE GENOMIC DNA]</scope>
    <source>
        <strain evidence="2 3">GY-19</strain>
    </source>
</reference>
<gene>
    <name evidence="2" type="ORF">O0V09_06790</name>
</gene>
<evidence type="ECO:0000313" key="2">
    <source>
        <dbReference type="EMBL" id="MCZ0864900.1"/>
    </source>
</evidence>
<dbReference type="Proteomes" id="UP001069090">
    <property type="component" value="Unassembled WGS sequence"/>
</dbReference>
<keyword evidence="1" id="KW-0812">Transmembrane</keyword>
<dbReference type="AlphaFoldDB" id="A0A9J6RKG9"/>
<feature type="transmembrane region" description="Helical" evidence="1">
    <location>
        <begin position="223"/>
        <end position="243"/>
    </location>
</feature>
<name>A0A9J6RKG9_9GAMM</name>
<sequence>MKHYVLQYLAPERLITLFKCFIYTGLCINGYQFISDDLAAADQLLSGASSLSDIVNTFAVTMDTLAWISLLVVFELETWVLDDKTIKLKRVKWSLNFFTAICYMFIIYAFVGYAGKLIMLLDSVPFVGNPCDLVNTSSVIITTLDEYHPITAESCQLLNPATMGQIANQPIVFENSAYGEIKILAWIDLINSATWLLIVVLLQVDIMLQLRGILNKHIMRVTGVFKAILYSTLFIMAVFWGIYGSFTDFFDAVLWLLGFLIIELNIFNWNQEVAEEQAQAASQAS</sequence>
<feature type="transmembrane region" description="Helical" evidence="1">
    <location>
        <begin position="249"/>
        <end position="267"/>
    </location>
</feature>
<evidence type="ECO:0000313" key="3">
    <source>
        <dbReference type="Proteomes" id="UP001069090"/>
    </source>
</evidence>
<dbReference type="RefSeq" id="WP_258331053.1">
    <property type="nucleotide sequence ID" value="NZ_JAPTGG010000004.1"/>
</dbReference>
<comment type="caution">
    <text evidence="2">The sequence shown here is derived from an EMBL/GenBank/DDBJ whole genome shotgun (WGS) entry which is preliminary data.</text>
</comment>
<accession>A0A9J6RKG9</accession>
<protein>
    <recommendedName>
        <fullName evidence="4">Shikimate kinase</fullName>
    </recommendedName>
</protein>
<feature type="transmembrane region" description="Helical" evidence="1">
    <location>
        <begin position="95"/>
        <end position="115"/>
    </location>
</feature>
<keyword evidence="1" id="KW-1133">Transmembrane helix</keyword>
<feature type="transmembrane region" description="Helical" evidence="1">
    <location>
        <begin position="54"/>
        <end position="74"/>
    </location>
</feature>
<feature type="transmembrane region" description="Helical" evidence="1">
    <location>
        <begin position="183"/>
        <end position="202"/>
    </location>
</feature>
<evidence type="ECO:0008006" key="4">
    <source>
        <dbReference type="Google" id="ProtNLM"/>
    </source>
</evidence>
<keyword evidence="3" id="KW-1185">Reference proteome</keyword>